<evidence type="ECO:0000256" key="5">
    <source>
        <dbReference type="PROSITE-ProRule" id="PRU00309"/>
    </source>
</evidence>
<evidence type="ECO:0000256" key="3">
    <source>
        <dbReference type="ARBA" id="ARBA00022833"/>
    </source>
</evidence>
<dbReference type="SMART" id="SM00980">
    <property type="entry name" value="THAP"/>
    <property type="match status" value="1"/>
</dbReference>
<comment type="caution">
    <text evidence="7">The sequence shown here is derived from an EMBL/GenBank/DDBJ whole genome shotgun (WGS) entry which is preliminary data.</text>
</comment>
<evidence type="ECO:0000259" key="6">
    <source>
        <dbReference type="PROSITE" id="PS50950"/>
    </source>
</evidence>
<gene>
    <name evidence="7" type="ORF">Bhyg_06116</name>
</gene>
<evidence type="ECO:0000256" key="1">
    <source>
        <dbReference type="ARBA" id="ARBA00022723"/>
    </source>
</evidence>
<accession>A0A9Q0N1K3</accession>
<dbReference type="EMBL" id="WJQU01000002">
    <property type="protein sequence ID" value="KAJ6641181.1"/>
    <property type="molecule type" value="Genomic_DNA"/>
</dbReference>
<dbReference type="Proteomes" id="UP001151699">
    <property type="component" value="Chromosome B"/>
</dbReference>
<keyword evidence="8" id="KW-1185">Reference proteome</keyword>
<evidence type="ECO:0000256" key="2">
    <source>
        <dbReference type="ARBA" id="ARBA00022771"/>
    </source>
</evidence>
<reference evidence="7" key="1">
    <citation type="submission" date="2022-07" db="EMBL/GenBank/DDBJ databases">
        <authorList>
            <person name="Trinca V."/>
            <person name="Uliana J.V.C."/>
            <person name="Torres T.T."/>
            <person name="Ward R.J."/>
            <person name="Monesi N."/>
        </authorList>
    </citation>
    <scope>NUCLEOTIDE SEQUENCE</scope>
    <source>
        <strain evidence="7">HSMRA1968</strain>
        <tissue evidence="7">Whole embryos</tissue>
    </source>
</reference>
<dbReference type="AlphaFoldDB" id="A0A9Q0N1K3"/>
<dbReference type="GO" id="GO:0008270">
    <property type="term" value="F:zinc ion binding"/>
    <property type="evidence" value="ECO:0007669"/>
    <property type="project" value="UniProtKB-KW"/>
</dbReference>
<dbReference type="SUPFAM" id="SSF57716">
    <property type="entry name" value="Glucocorticoid receptor-like (DNA-binding domain)"/>
    <property type="match status" value="1"/>
</dbReference>
<keyword evidence="3" id="KW-0862">Zinc</keyword>
<keyword evidence="4 5" id="KW-0238">DNA-binding</keyword>
<evidence type="ECO:0000313" key="7">
    <source>
        <dbReference type="EMBL" id="KAJ6641181.1"/>
    </source>
</evidence>
<keyword evidence="2 5" id="KW-0863">Zinc-finger</keyword>
<dbReference type="PROSITE" id="PS50950">
    <property type="entry name" value="ZF_THAP"/>
    <property type="match status" value="1"/>
</dbReference>
<protein>
    <recommendedName>
        <fullName evidence="6">THAP-type domain-containing protein</fullName>
    </recommendedName>
</protein>
<feature type="domain" description="THAP-type" evidence="6">
    <location>
        <begin position="1"/>
        <end position="90"/>
    </location>
</feature>
<proteinExistence type="predicted"/>
<dbReference type="Pfam" id="PF05485">
    <property type="entry name" value="THAP"/>
    <property type="match status" value="1"/>
</dbReference>
<evidence type="ECO:0000256" key="4">
    <source>
        <dbReference type="ARBA" id="ARBA00023125"/>
    </source>
</evidence>
<dbReference type="GO" id="GO:0003677">
    <property type="term" value="F:DNA binding"/>
    <property type="evidence" value="ECO:0007669"/>
    <property type="project" value="UniProtKB-UniRule"/>
</dbReference>
<name>A0A9Q0N1K3_9DIPT</name>
<sequence>MPATCAVIGCNSRGNTLERKFYRFPMINKSSSKMMSFSKARQDAWLAAINRTDFYEKHYKHARVCDLHFVSGKSASVSDYRNPDWVPTLRLGYLNLKSETSSHDPLEILEPSLELEASDSSFNQSSSEHTCPQTEYFTVTTYTQTDDKITGMSTDILISLQERITFLEDILSTNIKKEDS</sequence>
<keyword evidence="1" id="KW-0479">Metal-binding</keyword>
<dbReference type="OrthoDB" id="7791644at2759"/>
<organism evidence="7 8">
    <name type="scientific">Pseudolycoriella hygida</name>
    <dbReference type="NCBI Taxonomy" id="35572"/>
    <lineage>
        <taxon>Eukaryota</taxon>
        <taxon>Metazoa</taxon>
        <taxon>Ecdysozoa</taxon>
        <taxon>Arthropoda</taxon>
        <taxon>Hexapoda</taxon>
        <taxon>Insecta</taxon>
        <taxon>Pterygota</taxon>
        <taxon>Neoptera</taxon>
        <taxon>Endopterygota</taxon>
        <taxon>Diptera</taxon>
        <taxon>Nematocera</taxon>
        <taxon>Sciaroidea</taxon>
        <taxon>Sciaridae</taxon>
        <taxon>Pseudolycoriella</taxon>
    </lineage>
</organism>
<evidence type="ECO:0000313" key="8">
    <source>
        <dbReference type="Proteomes" id="UP001151699"/>
    </source>
</evidence>
<dbReference type="InterPro" id="IPR006612">
    <property type="entry name" value="THAP_Znf"/>
</dbReference>